<protein>
    <submittedName>
        <fullName evidence="4">Uncharacterized protein</fullName>
    </submittedName>
</protein>
<keyword evidence="1" id="KW-0175">Coiled coil</keyword>
<organism evidence="4">
    <name type="scientific">Tanacetum cinerariifolium</name>
    <name type="common">Dalmatian daisy</name>
    <name type="synonym">Chrysanthemum cinerariifolium</name>
    <dbReference type="NCBI Taxonomy" id="118510"/>
    <lineage>
        <taxon>Eukaryota</taxon>
        <taxon>Viridiplantae</taxon>
        <taxon>Streptophyta</taxon>
        <taxon>Embryophyta</taxon>
        <taxon>Tracheophyta</taxon>
        <taxon>Spermatophyta</taxon>
        <taxon>Magnoliopsida</taxon>
        <taxon>eudicotyledons</taxon>
        <taxon>Gunneridae</taxon>
        <taxon>Pentapetalae</taxon>
        <taxon>asterids</taxon>
        <taxon>campanulids</taxon>
        <taxon>Asterales</taxon>
        <taxon>Asteraceae</taxon>
        <taxon>Asteroideae</taxon>
        <taxon>Anthemideae</taxon>
        <taxon>Anthemidinae</taxon>
        <taxon>Tanacetum</taxon>
    </lineage>
</organism>
<dbReference type="InterPro" id="IPR013103">
    <property type="entry name" value="RVT_2"/>
</dbReference>
<evidence type="ECO:0000256" key="1">
    <source>
        <dbReference type="SAM" id="Coils"/>
    </source>
</evidence>
<dbReference type="InterPro" id="IPR025724">
    <property type="entry name" value="GAG-pre-integrase_dom"/>
</dbReference>
<proteinExistence type="predicted"/>
<evidence type="ECO:0000259" key="3">
    <source>
        <dbReference type="Pfam" id="PF13976"/>
    </source>
</evidence>
<dbReference type="Pfam" id="PF13976">
    <property type="entry name" value="gag_pre-integrs"/>
    <property type="match status" value="1"/>
</dbReference>
<comment type="caution">
    <text evidence="4">The sequence shown here is derived from an EMBL/GenBank/DDBJ whole genome shotgun (WGS) entry which is preliminary data.</text>
</comment>
<dbReference type="PANTHER" id="PTHR11439">
    <property type="entry name" value="GAG-POL-RELATED RETROTRANSPOSON"/>
    <property type="match status" value="1"/>
</dbReference>
<name>A0A6L2NG04_TANCI</name>
<gene>
    <name evidence="4" type="ORF">Tci_057179</name>
</gene>
<sequence>MRMEQYLTFTDHAFWEVIVNGDSVTAVASASAEVLFLLKLDAKSLWEAIKNRFGGNKEDANMKLLRCLPSAWNNIALIMRNKSDQDTLSMDYLYNNLKDQPSTASYADDVMFSFFSNQSNALHLDNEDLEKIDTNDIEEIDLKWKVEMLTMRVKRFIKKIGKKLDLNGKETVGFDRTKLNATTAIGESFQAEDELTNFPLMAYTSQGSSSSSSSNSEVHTSSKECLKSYEALQKQYDQQREVLNKSNLEIIGYQMGLESLEAIIVVHGRNEAVYEEDIAFLKYDVQVKDISIKDLKNQLENALKEKEDLKLKLEKFKTSSKNLTKLINSQISVIDKTGLGYDGHVNESEVLNNVVDSCESDGDDNQVNDMFKKVEGYHSVPPPYTGNYMPLRADLSFAGLDNSVFKPKDWESDSEDENVFEFKEVKKIIKPSLENIEFVNARNTTLKNVNKAEKQSPGAAVLTKSGQVSVNATKQSSHRAVASVSAAKHVNTNASRPNVYNSLPITYSYFKAHSPVKRPFNQKSVAKTNNFNEKVNTAKRPKGNLIDHISKYIGSYTLKRFNYVDPQGKLKNAKGGKITGKGKIRTAKLDFEDAYFVKELKFNLFSVSQMCDKKNSVLFTDTECVVLSPDFKLLDESQVLLKATLDESNLWHRRLGHINFKTMKKLVRGNLVRGLPSKLFENNHTCFACQKGKQHKASCLKNSEDEIADDAREKSTKVLRKENGVQNPAKEGIERTQRNKFKSMFIQDKDVNRNRMFTPVSTAISTYVYLGGSIPVNAATLPNAELPTDPIMPNLEDTADLQDTGILSGAFDDEVEGLEANYNNLELTTMDVKSAFLYGTIEEEVYVCQPPDFEDPHFPNKVYKVEKALYGLHQAPRACQDKYVADILKKFNFSSVKTVSTPIKTNKALLKDEEAKDVDVYLYRLMIGSLMYLTASRPDIMFAVCVCARFQVTPKISHLHAVKRIFRYLKGQPNLGLWYLRDSPFDLEAFSDSDYAGANANSATEAKYVAAANSYGQGEGSTVPVESNHTPIDEAASTSMDVRYGGAATTVTSLDAGQGSGNIDKTPSIPYDLPLPRVNTLGSDEGRMQHNELMDLVTKLLDRFLALETDLKQTKKVYDIHGRYEQDIEFDFDATKEVSTAEQVSTAGATFTTASDEISLASPTRRVSTADDITMAETLVYSRRSAAKTKDKEKEWENIKARVKADEELTQRLQEEERNKYSKVDQSKMLIDLINQRKGYFVEQKAEAKRKDQLQP</sequence>
<dbReference type="Pfam" id="PF07727">
    <property type="entry name" value="RVT_2"/>
    <property type="match status" value="1"/>
</dbReference>
<evidence type="ECO:0000259" key="2">
    <source>
        <dbReference type="Pfam" id="PF07727"/>
    </source>
</evidence>
<dbReference type="AlphaFoldDB" id="A0A6L2NG04"/>
<feature type="coiled-coil region" evidence="1">
    <location>
        <begin position="285"/>
        <end position="319"/>
    </location>
</feature>
<feature type="domain" description="GAG-pre-integrase" evidence="3">
    <location>
        <begin position="635"/>
        <end position="694"/>
    </location>
</feature>
<dbReference type="PANTHER" id="PTHR11439:SF509">
    <property type="entry name" value="RNA-DIRECTED DNA POLYMERASE"/>
    <property type="match status" value="1"/>
</dbReference>
<accession>A0A6L2NG04</accession>
<reference evidence="4" key="1">
    <citation type="journal article" date="2019" name="Sci. Rep.">
        <title>Draft genome of Tanacetum cinerariifolium, the natural source of mosquito coil.</title>
        <authorList>
            <person name="Yamashiro T."/>
            <person name="Shiraishi A."/>
            <person name="Satake H."/>
            <person name="Nakayama K."/>
        </authorList>
    </citation>
    <scope>NUCLEOTIDE SEQUENCE</scope>
</reference>
<evidence type="ECO:0000313" key="4">
    <source>
        <dbReference type="EMBL" id="GEU85201.1"/>
    </source>
</evidence>
<feature type="domain" description="Reverse transcriptase Ty1/copia-type" evidence="2">
    <location>
        <begin position="824"/>
        <end position="899"/>
    </location>
</feature>
<dbReference type="EMBL" id="BKCJ010009058">
    <property type="protein sequence ID" value="GEU85201.1"/>
    <property type="molecule type" value="Genomic_DNA"/>
</dbReference>